<gene>
    <name evidence="8" type="ORF">HMH01_12095</name>
</gene>
<dbReference type="InterPro" id="IPR011611">
    <property type="entry name" value="PfkB_dom"/>
</dbReference>
<dbReference type="EMBL" id="JABFBC010000002">
    <property type="protein sequence ID" value="NNU81177.1"/>
    <property type="molecule type" value="Genomic_DNA"/>
</dbReference>
<evidence type="ECO:0000256" key="3">
    <source>
        <dbReference type="ARBA" id="ARBA00022741"/>
    </source>
</evidence>
<keyword evidence="5" id="KW-0067">ATP-binding</keyword>
<dbReference type="GO" id="GO:0003872">
    <property type="term" value="F:6-phosphofructokinase activity"/>
    <property type="evidence" value="ECO:0007669"/>
    <property type="project" value="TreeGrafter"/>
</dbReference>
<keyword evidence="9" id="KW-1185">Reference proteome</keyword>
<dbReference type="InterPro" id="IPR017583">
    <property type="entry name" value="Tagatose/fructose_Pkinase"/>
</dbReference>
<organism evidence="8 9">
    <name type="scientific">Halovulum dunhuangense</name>
    <dbReference type="NCBI Taxonomy" id="1505036"/>
    <lineage>
        <taxon>Bacteria</taxon>
        <taxon>Pseudomonadati</taxon>
        <taxon>Pseudomonadota</taxon>
        <taxon>Alphaproteobacteria</taxon>
        <taxon>Rhodobacterales</taxon>
        <taxon>Paracoccaceae</taxon>
        <taxon>Halovulum</taxon>
    </lineage>
</organism>
<evidence type="ECO:0000313" key="8">
    <source>
        <dbReference type="EMBL" id="NNU81177.1"/>
    </source>
</evidence>
<evidence type="ECO:0000256" key="5">
    <source>
        <dbReference type="ARBA" id="ARBA00022840"/>
    </source>
</evidence>
<dbReference type="PIRSF" id="PIRSF000535">
    <property type="entry name" value="1PFK/6PFK/LacC"/>
    <property type="match status" value="1"/>
</dbReference>
<proteinExistence type="inferred from homology"/>
<comment type="similarity">
    <text evidence="1 6">Belongs to the carbohydrate kinase PfkB family.</text>
</comment>
<dbReference type="Proteomes" id="UP000572377">
    <property type="component" value="Unassembled WGS sequence"/>
</dbReference>
<dbReference type="PANTHER" id="PTHR46566:SF2">
    <property type="entry name" value="ATP-DEPENDENT 6-PHOSPHOFRUCTOKINASE ISOZYME 2"/>
    <property type="match status" value="1"/>
</dbReference>
<evidence type="ECO:0000256" key="4">
    <source>
        <dbReference type="ARBA" id="ARBA00022777"/>
    </source>
</evidence>
<dbReference type="PANTHER" id="PTHR46566">
    <property type="entry name" value="1-PHOSPHOFRUCTOKINASE-RELATED"/>
    <property type="match status" value="1"/>
</dbReference>
<protein>
    <recommendedName>
        <fullName evidence="6">Phosphofructokinase</fullName>
    </recommendedName>
</protein>
<dbReference type="InterPro" id="IPR002173">
    <property type="entry name" value="Carboh/pur_kinase_PfkB_CS"/>
</dbReference>
<sequence length="319" mass="32074">MTQTWTRILTVTLNPALDVAAETPELRPDEKLRCSLPRNEPGGGGVNVARAVTYLGGRAEAMVALGGPVGAVMRAMIEAEGITVHDLGVGHPTRQTLNVTEGRTGRQYRFMLPGPEWTGADCVAAAAAILGQVRAGDLVVASGSLPPGVPPDFFPALAGDLAARGAGLVVDTSGPALARAARGGASPLVALRMNRVEAEALAARPLASVADAADLASALVLRGAARIVAIAYGAEGTIVAEAGGRWLCHAPDVEVVSRVGAGDSFVAGFVLALSRGATTPDACALGVAAATSAVTTSGTRLCERGATEGYLAAVAITAI</sequence>
<feature type="domain" description="Carbohydrate kinase PfkB" evidence="7">
    <location>
        <begin position="18"/>
        <end position="302"/>
    </location>
</feature>
<keyword evidence="4 8" id="KW-0418">Kinase</keyword>
<keyword evidence="3" id="KW-0547">Nucleotide-binding</keyword>
<evidence type="ECO:0000256" key="2">
    <source>
        <dbReference type="ARBA" id="ARBA00022679"/>
    </source>
</evidence>
<accession>A0A849L4W4</accession>
<evidence type="ECO:0000256" key="6">
    <source>
        <dbReference type="PIRNR" id="PIRNR000535"/>
    </source>
</evidence>
<keyword evidence="2 6" id="KW-0808">Transferase</keyword>
<dbReference type="RefSeq" id="WP_171325902.1">
    <property type="nucleotide sequence ID" value="NZ_JABFBC010000002.1"/>
</dbReference>
<reference evidence="8 9" key="1">
    <citation type="submission" date="2020-05" db="EMBL/GenBank/DDBJ databases">
        <title>Gimesia benthica sp. nov., a novel planctomycete isolated from a deep-sea water sample of the Northwest Indian Ocean.</title>
        <authorList>
            <person name="Wang J."/>
            <person name="Ruan C."/>
            <person name="Song L."/>
            <person name="Zhu Y."/>
            <person name="Li A."/>
            <person name="Zheng X."/>
            <person name="Wang L."/>
            <person name="Lu Z."/>
            <person name="Huang Y."/>
            <person name="Du W."/>
            <person name="Zhou Y."/>
            <person name="Huang L."/>
            <person name="Dai X."/>
        </authorList>
    </citation>
    <scope>NUCLEOTIDE SEQUENCE [LARGE SCALE GENOMIC DNA]</scope>
    <source>
        <strain evidence="8 9">YYQ-30</strain>
    </source>
</reference>
<dbReference type="AlphaFoldDB" id="A0A849L4W4"/>
<dbReference type="GO" id="GO:0005524">
    <property type="term" value="F:ATP binding"/>
    <property type="evidence" value="ECO:0007669"/>
    <property type="project" value="UniProtKB-KW"/>
</dbReference>
<comment type="caution">
    <text evidence="8">The sequence shown here is derived from an EMBL/GenBank/DDBJ whole genome shotgun (WGS) entry which is preliminary data.</text>
</comment>
<name>A0A849L4W4_9RHOB</name>
<dbReference type="Pfam" id="PF00294">
    <property type="entry name" value="PfkB"/>
    <property type="match status" value="1"/>
</dbReference>
<dbReference type="SUPFAM" id="SSF53613">
    <property type="entry name" value="Ribokinase-like"/>
    <property type="match status" value="1"/>
</dbReference>
<evidence type="ECO:0000256" key="1">
    <source>
        <dbReference type="ARBA" id="ARBA00010688"/>
    </source>
</evidence>
<dbReference type="Gene3D" id="3.40.1190.20">
    <property type="match status" value="1"/>
</dbReference>
<dbReference type="NCBIfam" id="TIGR03168">
    <property type="entry name" value="1-PFK"/>
    <property type="match status" value="1"/>
</dbReference>
<evidence type="ECO:0000313" key="9">
    <source>
        <dbReference type="Proteomes" id="UP000572377"/>
    </source>
</evidence>
<dbReference type="InterPro" id="IPR029056">
    <property type="entry name" value="Ribokinase-like"/>
</dbReference>
<dbReference type="PROSITE" id="PS00583">
    <property type="entry name" value="PFKB_KINASES_1"/>
    <property type="match status" value="1"/>
</dbReference>
<dbReference type="GO" id="GO:0005829">
    <property type="term" value="C:cytosol"/>
    <property type="evidence" value="ECO:0007669"/>
    <property type="project" value="TreeGrafter"/>
</dbReference>
<evidence type="ECO:0000259" key="7">
    <source>
        <dbReference type="Pfam" id="PF00294"/>
    </source>
</evidence>